<comment type="subcellular location">
    <subcellularLocation>
        <location evidence="1">Cell membrane</location>
        <topology evidence="1">Peripheral membrane protein</topology>
    </subcellularLocation>
</comment>
<dbReference type="CDD" id="cd03216">
    <property type="entry name" value="ABC_Carb_Monos_I"/>
    <property type="match status" value="1"/>
</dbReference>
<dbReference type="PANTHER" id="PTHR43790">
    <property type="entry name" value="CARBOHYDRATE TRANSPORT ATP-BINDING PROTEIN MG119-RELATED"/>
    <property type="match status" value="1"/>
</dbReference>
<dbReference type="InterPro" id="IPR003439">
    <property type="entry name" value="ABC_transporter-like_ATP-bd"/>
</dbReference>
<reference evidence="11" key="1">
    <citation type="submission" date="2021-01" db="EMBL/GenBank/DDBJ databases">
        <title>Description of Breznakiella homolactica.</title>
        <authorList>
            <person name="Song Y."/>
            <person name="Brune A."/>
        </authorList>
    </citation>
    <scope>NUCLEOTIDE SEQUENCE</scope>
    <source>
        <strain evidence="11">RmG30</strain>
    </source>
</reference>
<evidence type="ECO:0000313" key="11">
    <source>
        <dbReference type="EMBL" id="QQO10587.1"/>
    </source>
</evidence>
<dbReference type="Pfam" id="PF00005">
    <property type="entry name" value="ABC_tran"/>
    <property type="match status" value="2"/>
</dbReference>
<evidence type="ECO:0000256" key="3">
    <source>
        <dbReference type="ARBA" id="ARBA00022475"/>
    </source>
</evidence>
<evidence type="ECO:0000313" key="12">
    <source>
        <dbReference type="Proteomes" id="UP000595917"/>
    </source>
</evidence>
<dbReference type="CDD" id="cd03215">
    <property type="entry name" value="ABC_Carb_Monos_II"/>
    <property type="match status" value="1"/>
</dbReference>
<keyword evidence="4" id="KW-0762">Sugar transport</keyword>
<dbReference type="Proteomes" id="UP000595917">
    <property type="component" value="Chromosome"/>
</dbReference>
<keyword evidence="2" id="KW-0813">Transport</keyword>
<proteinExistence type="predicted"/>
<sequence>MGKAIEFSHVSKQFPGVKALKDVSFSVAQGEVHALLGENGAGKSTLLNILHGVQTDYEGDIFLSGEPVNFRNPHDAIIRGRISKVHQEINVVRDLTVGQNVTLGYEMVRAGLFVDYRKVNKTVNEILGKLNCDFRAEEMVSSLTAGQMQMLEIAKALFHNSRIISMDEPTSSLTEKETSSLFNIIGELKKSGITVIYVSHRLDEIFQICDRATILRDGEYIATLDVASTSKDELIKMMVGRNVSSIAARTIDCVQDEVVLKVEGLSRSQHYEDISFELKKGEILGFFGLVGAGRTEVMRTIFGADKKTAGSVFIKGKPANIRNTRDALKLGLGLLPEERKSQGFISFTSNADNTALSSLQKYLTYGFVDTRKKYENYSRIADEIKINPRQPDFLTQNMSGGNQQKVILARWLSTDADILIFDEPTKGIDVAAKMEIYRLMESLLKEGKSIIVVSSELPEITGISDRIIVFHEGRKMVELSKPQFDEQTILNYAMGELNT</sequence>
<feature type="domain" description="ABC transporter" evidence="10">
    <location>
        <begin position="5"/>
        <end position="242"/>
    </location>
</feature>
<evidence type="ECO:0000256" key="4">
    <source>
        <dbReference type="ARBA" id="ARBA00022597"/>
    </source>
</evidence>
<evidence type="ECO:0000259" key="10">
    <source>
        <dbReference type="PROSITE" id="PS50893"/>
    </source>
</evidence>
<organism evidence="11 12">
    <name type="scientific">Breznakiella homolactica</name>
    <dbReference type="NCBI Taxonomy" id="2798577"/>
    <lineage>
        <taxon>Bacteria</taxon>
        <taxon>Pseudomonadati</taxon>
        <taxon>Spirochaetota</taxon>
        <taxon>Spirochaetia</taxon>
        <taxon>Spirochaetales</taxon>
        <taxon>Breznakiellaceae</taxon>
        <taxon>Breznakiella</taxon>
    </lineage>
</organism>
<evidence type="ECO:0000256" key="2">
    <source>
        <dbReference type="ARBA" id="ARBA00022448"/>
    </source>
</evidence>
<dbReference type="EMBL" id="CP067089">
    <property type="protein sequence ID" value="QQO10587.1"/>
    <property type="molecule type" value="Genomic_DNA"/>
</dbReference>
<dbReference type="InterPro" id="IPR050107">
    <property type="entry name" value="ABC_carbohydrate_import_ATPase"/>
</dbReference>
<keyword evidence="9" id="KW-0472">Membrane</keyword>
<dbReference type="RefSeq" id="WP_215627892.1">
    <property type="nucleotide sequence ID" value="NZ_CP067089.2"/>
</dbReference>
<dbReference type="GO" id="GO:0016887">
    <property type="term" value="F:ATP hydrolysis activity"/>
    <property type="evidence" value="ECO:0007669"/>
    <property type="project" value="InterPro"/>
</dbReference>
<keyword evidence="12" id="KW-1185">Reference proteome</keyword>
<dbReference type="SMART" id="SM00382">
    <property type="entry name" value="AAA"/>
    <property type="match status" value="2"/>
</dbReference>
<evidence type="ECO:0000256" key="6">
    <source>
        <dbReference type="ARBA" id="ARBA00022741"/>
    </source>
</evidence>
<evidence type="ECO:0000256" key="7">
    <source>
        <dbReference type="ARBA" id="ARBA00022840"/>
    </source>
</evidence>
<evidence type="ECO:0000256" key="8">
    <source>
        <dbReference type="ARBA" id="ARBA00022967"/>
    </source>
</evidence>
<dbReference type="PROSITE" id="PS00211">
    <property type="entry name" value="ABC_TRANSPORTER_1"/>
    <property type="match status" value="1"/>
</dbReference>
<dbReference type="KEGG" id="bhc:JFL75_06640"/>
<dbReference type="PANTHER" id="PTHR43790:SF3">
    <property type="entry name" value="D-ALLOSE IMPORT ATP-BINDING PROTEIN ALSA-RELATED"/>
    <property type="match status" value="1"/>
</dbReference>
<protein>
    <submittedName>
        <fullName evidence="11">Sugar ABC transporter ATP-binding protein</fullName>
    </submittedName>
</protein>
<gene>
    <name evidence="11" type="ORF">JFL75_06640</name>
</gene>
<feature type="domain" description="ABC transporter" evidence="10">
    <location>
        <begin position="254"/>
        <end position="497"/>
    </location>
</feature>
<dbReference type="GO" id="GO:0005524">
    <property type="term" value="F:ATP binding"/>
    <property type="evidence" value="ECO:0007669"/>
    <property type="project" value="UniProtKB-KW"/>
</dbReference>
<keyword evidence="3" id="KW-1003">Cell membrane</keyword>
<evidence type="ECO:0000256" key="1">
    <source>
        <dbReference type="ARBA" id="ARBA00004202"/>
    </source>
</evidence>
<dbReference type="InterPro" id="IPR017871">
    <property type="entry name" value="ABC_transporter-like_CS"/>
</dbReference>
<dbReference type="SUPFAM" id="SSF52540">
    <property type="entry name" value="P-loop containing nucleoside triphosphate hydrolases"/>
    <property type="match status" value="2"/>
</dbReference>
<keyword evidence="5" id="KW-0677">Repeat</keyword>
<name>A0A7T7XQE2_9SPIR</name>
<dbReference type="FunFam" id="3.40.50.300:FF:000127">
    <property type="entry name" value="Ribose import ATP-binding protein RbsA"/>
    <property type="match status" value="1"/>
</dbReference>
<keyword evidence="8" id="KW-1278">Translocase</keyword>
<dbReference type="GO" id="GO:0005886">
    <property type="term" value="C:plasma membrane"/>
    <property type="evidence" value="ECO:0007669"/>
    <property type="project" value="UniProtKB-SubCell"/>
</dbReference>
<dbReference type="InterPro" id="IPR027417">
    <property type="entry name" value="P-loop_NTPase"/>
</dbReference>
<keyword evidence="6" id="KW-0547">Nucleotide-binding</keyword>
<dbReference type="AlphaFoldDB" id="A0A7T7XQE2"/>
<dbReference type="PROSITE" id="PS50893">
    <property type="entry name" value="ABC_TRANSPORTER_2"/>
    <property type="match status" value="2"/>
</dbReference>
<evidence type="ECO:0000256" key="5">
    <source>
        <dbReference type="ARBA" id="ARBA00022737"/>
    </source>
</evidence>
<dbReference type="Gene3D" id="3.40.50.300">
    <property type="entry name" value="P-loop containing nucleotide triphosphate hydrolases"/>
    <property type="match status" value="2"/>
</dbReference>
<dbReference type="InterPro" id="IPR003593">
    <property type="entry name" value="AAA+_ATPase"/>
</dbReference>
<keyword evidence="7 11" id="KW-0067">ATP-binding</keyword>
<evidence type="ECO:0000256" key="9">
    <source>
        <dbReference type="ARBA" id="ARBA00023136"/>
    </source>
</evidence>
<accession>A0A7T7XQE2</accession>